<dbReference type="Proteomes" id="UP000593572">
    <property type="component" value="Unassembled WGS sequence"/>
</dbReference>
<dbReference type="GO" id="GO:0003676">
    <property type="term" value="F:nucleic acid binding"/>
    <property type="evidence" value="ECO:0007669"/>
    <property type="project" value="InterPro"/>
</dbReference>
<dbReference type="GO" id="GO:0004523">
    <property type="term" value="F:RNA-DNA hybrid ribonuclease activity"/>
    <property type="evidence" value="ECO:0007669"/>
    <property type="project" value="InterPro"/>
</dbReference>
<keyword evidence="3" id="KW-1185">Reference proteome</keyword>
<feature type="non-terminal residue" evidence="2">
    <location>
        <position position="81"/>
    </location>
</feature>
<accession>A0A7J8MVF8</accession>
<protein>
    <recommendedName>
        <fullName evidence="1">RNase H type-1 domain-containing protein</fullName>
    </recommendedName>
</protein>
<evidence type="ECO:0000313" key="2">
    <source>
        <dbReference type="EMBL" id="MBA0568701.1"/>
    </source>
</evidence>
<reference evidence="2 3" key="1">
    <citation type="journal article" date="2019" name="Genome Biol. Evol.">
        <title>Insights into the evolution of the New World diploid cottons (Gossypium, subgenus Houzingenia) based on genome sequencing.</title>
        <authorList>
            <person name="Grover C.E."/>
            <person name="Arick M.A. 2nd"/>
            <person name="Thrash A."/>
            <person name="Conover J.L."/>
            <person name="Sanders W.S."/>
            <person name="Peterson D.G."/>
            <person name="Frelichowski J.E."/>
            <person name="Scheffler J.A."/>
            <person name="Scheffler B.E."/>
            <person name="Wendel J.F."/>
        </authorList>
    </citation>
    <scope>NUCLEOTIDE SEQUENCE [LARGE SCALE GENOMIC DNA]</scope>
    <source>
        <strain evidence="2">157</strain>
        <tissue evidence="2">Leaf</tissue>
    </source>
</reference>
<comment type="caution">
    <text evidence="2">The sequence shown here is derived from an EMBL/GenBank/DDBJ whole genome shotgun (WGS) entry which is preliminary data.</text>
</comment>
<dbReference type="Pfam" id="PF13456">
    <property type="entry name" value="RVT_3"/>
    <property type="match status" value="1"/>
</dbReference>
<gene>
    <name evidence="2" type="ORF">Golob_006174</name>
</gene>
<feature type="domain" description="RNase H type-1" evidence="1">
    <location>
        <begin position="21"/>
        <end position="79"/>
    </location>
</feature>
<name>A0A7J8MVF8_9ROSI</name>
<organism evidence="2 3">
    <name type="scientific">Gossypium lobatum</name>
    <dbReference type="NCBI Taxonomy" id="34289"/>
    <lineage>
        <taxon>Eukaryota</taxon>
        <taxon>Viridiplantae</taxon>
        <taxon>Streptophyta</taxon>
        <taxon>Embryophyta</taxon>
        <taxon>Tracheophyta</taxon>
        <taxon>Spermatophyta</taxon>
        <taxon>Magnoliopsida</taxon>
        <taxon>eudicotyledons</taxon>
        <taxon>Gunneridae</taxon>
        <taxon>Pentapetalae</taxon>
        <taxon>rosids</taxon>
        <taxon>malvids</taxon>
        <taxon>Malvales</taxon>
        <taxon>Malvaceae</taxon>
        <taxon>Malvoideae</taxon>
        <taxon>Gossypium</taxon>
    </lineage>
</organism>
<evidence type="ECO:0000259" key="1">
    <source>
        <dbReference type="Pfam" id="PF13456"/>
    </source>
</evidence>
<dbReference type="AlphaFoldDB" id="A0A7J8MVF8"/>
<evidence type="ECO:0000313" key="3">
    <source>
        <dbReference type="Proteomes" id="UP000593572"/>
    </source>
</evidence>
<proteinExistence type="predicted"/>
<sequence>MMTNTDLLYSPSIPGTCIYLNVGGVVQMNTGLSIASGVIRDGMGKWILGYNWFLGKSSVFIAELWGILDRLVLLQKQGHDR</sequence>
<dbReference type="EMBL" id="JABEZX010000010">
    <property type="protein sequence ID" value="MBA0568701.1"/>
    <property type="molecule type" value="Genomic_DNA"/>
</dbReference>
<dbReference type="InterPro" id="IPR002156">
    <property type="entry name" value="RNaseH_domain"/>
</dbReference>